<dbReference type="KEGG" id="bcel:BcellWH2_03627"/>
<proteinExistence type="predicted"/>
<evidence type="ECO:0000313" key="1">
    <source>
        <dbReference type="EMBL" id="ALJ60850.1"/>
    </source>
</evidence>
<reference evidence="1 2" key="1">
    <citation type="journal article" date="2015" name="Science">
        <title>Genetic determinants of in vivo fitness and diet responsiveness in multiple human gut Bacteroides.</title>
        <authorList>
            <person name="Wu M."/>
            <person name="McNulty N.P."/>
            <person name="Rodionov D.A."/>
            <person name="Khoroshkin M.S."/>
            <person name="Griffin N.W."/>
            <person name="Cheng J."/>
            <person name="Latreille P."/>
            <person name="Kerstetter R.A."/>
            <person name="Terrapon N."/>
            <person name="Henrissat B."/>
            <person name="Osterman A.L."/>
            <person name="Gordon J.I."/>
        </authorList>
    </citation>
    <scope>NUCLEOTIDE SEQUENCE [LARGE SCALE GENOMIC DNA]</scope>
    <source>
        <strain evidence="1 2">WH2</strain>
    </source>
</reference>
<gene>
    <name evidence="1" type="ORF">BcellWH2_03627</name>
</gene>
<dbReference type="Proteomes" id="UP000061809">
    <property type="component" value="Chromosome"/>
</dbReference>
<sequence length="54" mass="6637">MFAEIYQRLLGFYCDSPEQRYQSLMKRCPDLQEKLSLKEIAQFHKVLVMVWFYD</sequence>
<dbReference type="STRING" id="246787.BcellWH2_03627"/>
<dbReference type="PATRIC" id="fig|246787.4.peg.3744"/>
<evidence type="ECO:0000313" key="2">
    <source>
        <dbReference type="Proteomes" id="UP000061809"/>
    </source>
</evidence>
<dbReference type="AlphaFoldDB" id="A0A0P0FTE1"/>
<organism evidence="1 2">
    <name type="scientific">Bacteroides cellulosilyticus</name>
    <dbReference type="NCBI Taxonomy" id="246787"/>
    <lineage>
        <taxon>Bacteria</taxon>
        <taxon>Pseudomonadati</taxon>
        <taxon>Bacteroidota</taxon>
        <taxon>Bacteroidia</taxon>
        <taxon>Bacteroidales</taxon>
        <taxon>Bacteroidaceae</taxon>
        <taxon>Bacteroides</taxon>
    </lineage>
</organism>
<name>A0A0P0FTE1_9BACE</name>
<dbReference type="EMBL" id="CP012801">
    <property type="protein sequence ID" value="ALJ60850.1"/>
    <property type="molecule type" value="Genomic_DNA"/>
</dbReference>
<protein>
    <submittedName>
        <fullName evidence="1">Uncharacterized protein</fullName>
    </submittedName>
</protein>
<accession>A0A0P0FTE1</accession>